<evidence type="ECO:0000313" key="7">
    <source>
        <dbReference type="EMBL" id="WVZ84976.1"/>
    </source>
</evidence>
<feature type="region of interest" description="Disordered" evidence="5">
    <location>
        <begin position="132"/>
        <end position="163"/>
    </location>
</feature>
<sequence>GFIADSAVFALFTHYVRIDPSNAFRLIIKTGSYKANLEYGTLEIEEQHHDHWIDSSRGYSMQDFIDDMATKIIWGPSHELEVWGIDTESGSEWKVRDNAAFERMIECRLDEKVMHLTVDVVEKQAYKKGSHLNAGSSSHAISGVTHGGVEDETGDCTGNSPDASEQPFVPYEVDWDTLVVAQDEAHDGDPTDVVDEAAVYMSMGFEAKDREAAEKADEAYAIPCMTAEMEKDFSEASILVDDNDMAEPIADWDRDNPDMSVGAVYPSMDEFRLAIKQWSIVHEFSLGTEKSHQSRWRGFCKAKGYPWKLTTKTQGDSSVRVQIIKGKHNCASSIRGSVVEIDTVQIQGKKHFSRFFCCFKACIDGFLGGCRPYLSIDSTALNGLAVVHQLNAASKGLTHLRITKGNSEQAEDEAMRRHVVYLKDHHCTCRQWQISGKLCPHALAVITTDRQPNMEPYVDQAYSIARLQAACAGCLPNITDKEQWPQVDKGFHLLPPVGKPRPLGKQRKNRILGALERSGKTTRQSKCHGCGQLGHRKGSWRFSLTGTKKRIRAAAAREAAMAAQATAEAEQATLARRRLALDAEATPECAIQTTHQEAAPEHAPAPEPKAAPQPAKKMTPVKKRVCTKVRKTPAKK</sequence>
<evidence type="ECO:0000259" key="6">
    <source>
        <dbReference type="PROSITE" id="PS50966"/>
    </source>
</evidence>
<protein>
    <recommendedName>
        <fullName evidence="6">SWIM-type domain-containing protein</fullName>
    </recommendedName>
</protein>
<dbReference type="PANTHER" id="PTHR31973">
    <property type="entry name" value="POLYPROTEIN, PUTATIVE-RELATED"/>
    <property type="match status" value="1"/>
</dbReference>
<feature type="region of interest" description="Disordered" evidence="5">
    <location>
        <begin position="586"/>
        <end position="636"/>
    </location>
</feature>
<organism evidence="7 8">
    <name type="scientific">Paspalum notatum var. saurae</name>
    <dbReference type="NCBI Taxonomy" id="547442"/>
    <lineage>
        <taxon>Eukaryota</taxon>
        <taxon>Viridiplantae</taxon>
        <taxon>Streptophyta</taxon>
        <taxon>Embryophyta</taxon>
        <taxon>Tracheophyta</taxon>
        <taxon>Spermatophyta</taxon>
        <taxon>Magnoliopsida</taxon>
        <taxon>Liliopsida</taxon>
        <taxon>Poales</taxon>
        <taxon>Poaceae</taxon>
        <taxon>PACMAD clade</taxon>
        <taxon>Panicoideae</taxon>
        <taxon>Andropogonodae</taxon>
        <taxon>Paspaleae</taxon>
        <taxon>Paspalinae</taxon>
        <taxon>Paspalum</taxon>
    </lineage>
</organism>
<dbReference type="Pfam" id="PF04434">
    <property type="entry name" value="SWIM"/>
    <property type="match status" value="1"/>
</dbReference>
<keyword evidence="8" id="KW-1185">Reference proteome</keyword>
<dbReference type="PANTHER" id="PTHR31973:SF195">
    <property type="entry name" value="MUDR FAMILY TRANSPOSASE"/>
    <property type="match status" value="1"/>
</dbReference>
<keyword evidence="2 4" id="KW-0863">Zinc-finger</keyword>
<feature type="domain" description="SWIM-type" evidence="6">
    <location>
        <begin position="418"/>
        <end position="450"/>
    </location>
</feature>
<dbReference type="PROSITE" id="PS50966">
    <property type="entry name" value="ZF_SWIM"/>
    <property type="match status" value="1"/>
</dbReference>
<dbReference type="Pfam" id="PF03108">
    <property type="entry name" value="DBD_Tnp_Mut"/>
    <property type="match status" value="1"/>
</dbReference>
<dbReference type="InterPro" id="IPR007527">
    <property type="entry name" value="Znf_SWIM"/>
</dbReference>
<evidence type="ECO:0000256" key="5">
    <source>
        <dbReference type="SAM" id="MobiDB-lite"/>
    </source>
</evidence>
<gene>
    <name evidence="7" type="ORF">U9M48_031941</name>
</gene>
<feature type="non-terminal residue" evidence="7">
    <location>
        <position position="1"/>
    </location>
</feature>
<dbReference type="AlphaFoldDB" id="A0AAQ3U443"/>
<keyword evidence="3" id="KW-0862">Zinc</keyword>
<dbReference type="SMART" id="SM00575">
    <property type="entry name" value="ZnF_PMZ"/>
    <property type="match status" value="1"/>
</dbReference>
<name>A0AAQ3U443_PASNO</name>
<evidence type="ECO:0000313" key="8">
    <source>
        <dbReference type="Proteomes" id="UP001341281"/>
    </source>
</evidence>
<accession>A0AAQ3U443</accession>
<dbReference type="EMBL" id="CP144751">
    <property type="protein sequence ID" value="WVZ84976.1"/>
    <property type="molecule type" value="Genomic_DNA"/>
</dbReference>
<evidence type="ECO:0000256" key="4">
    <source>
        <dbReference type="PROSITE-ProRule" id="PRU00325"/>
    </source>
</evidence>
<dbReference type="Proteomes" id="UP001341281">
    <property type="component" value="Chromosome 07"/>
</dbReference>
<reference evidence="7 8" key="1">
    <citation type="submission" date="2024-02" db="EMBL/GenBank/DDBJ databases">
        <title>High-quality chromosome-scale genome assembly of Pensacola bahiagrass (Paspalum notatum Flugge var. saurae).</title>
        <authorList>
            <person name="Vega J.M."/>
            <person name="Podio M."/>
            <person name="Orjuela J."/>
            <person name="Siena L.A."/>
            <person name="Pessino S.C."/>
            <person name="Combes M.C."/>
            <person name="Mariac C."/>
            <person name="Albertini E."/>
            <person name="Pupilli F."/>
            <person name="Ortiz J.P.A."/>
            <person name="Leblanc O."/>
        </authorList>
    </citation>
    <scope>NUCLEOTIDE SEQUENCE [LARGE SCALE GENOMIC DNA]</scope>
    <source>
        <strain evidence="7">R1</strain>
        <tissue evidence="7">Leaf</tissue>
    </source>
</reference>
<evidence type="ECO:0000256" key="3">
    <source>
        <dbReference type="ARBA" id="ARBA00022833"/>
    </source>
</evidence>
<keyword evidence="1" id="KW-0479">Metal-binding</keyword>
<evidence type="ECO:0000256" key="2">
    <source>
        <dbReference type="ARBA" id="ARBA00022771"/>
    </source>
</evidence>
<dbReference type="GO" id="GO:0008270">
    <property type="term" value="F:zinc ion binding"/>
    <property type="evidence" value="ECO:0007669"/>
    <property type="project" value="UniProtKB-KW"/>
</dbReference>
<dbReference type="InterPro" id="IPR006564">
    <property type="entry name" value="Znf_PMZ"/>
</dbReference>
<dbReference type="InterPro" id="IPR004332">
    <property type="entry name" value="Transposase_MuDR"/>
</dbReference>
<proteinExistence type="predicted"/>
<evidence type="ECO:0000256" key="1">
    <source>
        <dbReference type="ARBA" id="ARBA00022723"/>
    </source>
</evidence>
<feature type="compositionally biased region" description="Basic residues" evidence="5">
    <location>
        <begin position="619"/>
        <end position="636"/>
    </location>
</feature>